<accession>A0A6J4I295</accession>
<reference evidence="2" key="1">
    <citation type="submission" date="2020-02" db="EMBL/GenBank/DDBJ databases">
        <authorList>
            <person name="Meier V. D."/>
        </authorList>
    </citation>
    <scope>NUCLEOTIDE SEQUENCE</scope>
    <source>
        <strain evidence="2">AVDCRST_MAG52</strain>
    </source>
</reference>
<feature type="non-terminal residue" evidence="2">
    <location>
        <position position="101"/>
    </location>
</feature>
<name>A0A6J4I295_9ACTN</name>
<dbReference type="EMBL" id="CADCTN010000095">
    <property type="protein sequence ID" value="CAA9238184.1"/>
    <property type="molecule type" value="Genomic_DNA"/>
</dbReference>
<gene>
    <name evidence="2" type="ORF">AVDCRST_MAG52-1448</name>
</gene>
<evidence type="ECO:0000256" key="1">
    <source>
        <dbReference type="SAM" id="MobiDB-lite"/>
    </source>
</evidence>
<sequence>GCAAVMAAHQYGRGGGSLHAVLRQRHLQRLDGGAQAAPCNGPAAEPHPWTSRHGAGGGRSGLERRSCNTRRGGCERPHRPAPLCRRLWTRGRAGPGGAARV</sequence>
<proteinExistence type="predicted"/>
<feature type="region of interest" description="Disordered" evidence="1">
    <location>
        <begin position="30"/>
        <end position="81"/>
    </location>
</feature>
<feature type="compositionally biased region" description="Basic and acidic residues" evidence="1">
    <location>
        <begin position="61"/>
        <end position="78"/>
    </location>
</feature>
<evidence type="ECO:0000313" key="2">
    <source>
        <dbReference type="EMBL" id="CAA9238184.1"/>
    </source>
</evidence>
<organism evidence="2">
    <name type="scientific">uncultured Blastococcus sp</name>
    <dbReference type="NCBI Taxonomy" id="217144"/>
    <lineage>
        <taxon>Bacteria</taxon>
        <taxon>Bacillati</taxon>
        <taxon>Actinomycetota</taxon>
        <taxon>Actinomycetes</taxon>
        <taxon>Geodermatophilales</taxon>
        <taxon>Geodermatophilaceae</taxon>
        <taxon>Blastococcus</taxon>
        <taxon>environmental samples</taxon>
    </lineage>
</organism>
<dbReference type="AlphaFoldDB" id="A0A6J4I295"/>
<protein>
    <submittedName>
        <fullName evidence="2">Uncharacterized protein</fullName>
    </submittedName>
</protein>
<feature type="non-terminal residue" evidence="2">
    <location>
        <position position="1"/>
    </location>
</feature>